<dbReference type="EMBL" id="JBHTMC010000024">
    <property type="protein sequence ID" value="MFD1264321.1"/>
    <property type="molecule type" value="Genomic_DNA"/>
</dbReference>
<dbReference type="RefSeq" id="WP_277830884.1">
    <property type="nucleotide sequence ID" value="NZ_JARQZE010000002.1"/>
</dbReference>
<name>A0ABW3WEG8_9RHOO</name>
<dbReference type="Proteomes" id="UP001597158">
    <property type="component" value="Unassembled WGS sequence"/>
</dbReference>
<keyword evidence="2" id="KW-1185">Reference proteome</keyword>
<accession>A0ABW3WEG8</accession>
<organism evidence="1 2">
    <name type="scientific">Thauera mechernichensis</name>
    <dbReference type="NCBI Taxonomy" id="82788"/>
    <lineage>
        <taxon>Bacteria</taxon>
        <taxon>Pseudomonadati</taxon>
        <taxon>Pseudomonadota</taxon>
        <taxon>Betaproteobacteria</taxon>
        <taxon>Rhodocyclales</taxon>
        <taxon>Zoogloeaceae</taxon>
        <taxon>Thauera</taxon>
    </lineage>
</organism>
<comment type="caution">
    <text evidence="1">The sequence shown here is derived from an EMBL/GenBank/DDBJ whole genome shotgun (WGS) entry which is preliminary data.</text>
</comment>
<reference evidence="2" key="1">
    <citation type="journal article" date="2019" name="Int. J. Syst. Evol. Microbiol.">
        <title>The Global Catalogue of Microorganisms (GCM) 10K type strain sequencing project: providing services to taxonomists for standard genome sequencing and annotation.</title>
        <authorList>
            <consortium name="The Broad Institute Genomics Platform"/>
            <consortium name="The Broad Institute Genome Sequencing Center for Infectious Disease"/>
            <person name="Wu L."/>
            <person name="Ma J."/>
        </authorList>
    </citation>
    <scope>NUCLEOTIDE SEQUENCE [LARGE SCALE GENOMIC DNA]</scope>
    <source>
        <strain evidence="2">CCUG 48884</strain>
    </source>
</reference>
<evidence type="ECO:0000313" key="2">
    <source>
        <dbReference type="Proteomes" id="UP001597158"/>
    </source>
</evidence>
<protein>
    <recommendedName>
        <fullName evidence="3">Terminase small subunit</fullName>
    </recommendedName>
</protein>
<gene>
    <name evidence="1" type="ORF">ACFQ4M_12065</name>
</gene>
<sequence length="155" mass="16985">MTKTPRKPKATSLEFDKATAAALAKPLPEPPIELDEAARRYWPMIIKAKRPDAWTPLDYVTAAHLAADFAALEAARAKPNSDDARQQRVMSDITSRIQRTCRALQIHAAATSGINRDQAAKNTQARNLAAALYPDDDLIARPKGAGYDDDDDLFA</sequence>
<proteinExistence type="predicted"/>
<evidence type="ECO:0000313" key="1">
    <source>
        <dbReference type="EMBL" id="MFD1264321.1"/>
    </source>
</evidence>
<evidence type="ECO:0008006" key="3">
    <source>
        <dbReference type="Google" id="ProtNLM"/>
    </source>
</evidence>